<evidence type="ECO:0000313" key="1">
    <source>
        <dbReference type="EMBL" id="TLP98578.1"/>
    </source>
</evidence>
<protein>
    <submittedName>
        <fullName evidence="1">TIGR03085 family protein</fullName>
    </submittedName>
</protein>
<reference evidence="1 2" key="1">
    <citation type="submission" date="2019-05" db="EMBL/GenBank/DDBJ databases">
        <title>Nesterenkonia sp. GY074 isolated from the Southern Atlantic Ocean.</title>
        <authorList>
            <person name="Zhang G."/>
        </authorList>
    </citation>
    <scope>NUCLEOTIDE SEQUENCE [LARGE SCALE GENOMIC DNA]</scope>
    <source>
        <strain evidence="1 2">GY074</strain>
    </source>
</reference>
<name>A0A5R9BDC5_9MICC</name>
<dbReference type="NCBIfam" id="TIGR03085">
    <property type="entry name" value="TIGR03085 family metal-binding protein"/>
    <property type="match status" value="1"/>
</dbReference>
<dbReference type="AlphaFoldDB" id="A0A5R9BDC5"/>
<keyword evidence="2" id="KW-1185">Reference proteome</keyword>
<proteinExistence type="predicted"/>
<dbReference type="InterPro" id="IPR017517">
    <property type="entry name" value="Maleyloyr_isom"/>
</dbReference>
<dbReference type="Proteomes" id="UP000310458">
    <property type="component" value="Unassembled WGS sequence"/>
</dbReference>
<sequence>MNPAAWGIPTKSTSATTCLNVESCLVAIRSCCVKVVFLSVPNWWSRPYTGAMSSTASEQRKALASALRAVAPDAPTLCEGWAAEDLAVHIVIRDSRPDLLVGQGLPVVGAKARNAIASLKAEGYEYLVDRVSIGPPSYFPQTIEPVNDAMNSAEFYIHTEDVLRAQHDFDPHQRRDVSEELRKRLWKQSSMSFFPMAARKQNRRISFFSPGYGATTRGPATAPLVMVHGAPEELTLWAAGRADKAEVDITEA</sequence>
<dbReference type="EMBL" id="VAVZ01000008">
    <property type="protein sequence ID" value="TLP98578.1"/>
    <property type="molecule type" value="Genomic_DNA"/>
</dbReference>
<evidence type="ECO:0000313" key="2">
    <source>
        <dbReference type="Proteomes" id="UP000310458"/>
    </source>
</evidence>
<organism evidence="1 2">
    <name type="scientific">Nesterenkonia salmonea</name>
    <dbReference type="NCBI Taxonomy" id="1804987"/>
    <lineage>
        <taxon>Bacteria</taxon>
        <taxon>Bacillati</taxon>
        <taxon>Actinomycetota</taxon>
        <taxon>Actinomycetes</taxon>
        <taxon>Micrococcales</taxon>
        <taxon>Micrococcaceae</taxon>
        <taxon>Nesterenkonia</taxon>
    </lineage>
</organism>
<gene>
    <name evidence="1" type="ORF">FEF26_04050</name>
</gene>
<dbReference type="OrthoDB" id="3268903at2"/>
<dbReference type="InterPro" id="IPR017519">
    <property type="entry name" value="CHP03085"/>
</dbReference>
<comment type="caution">
    <text evidence="1">The sequence shown here is derived from an EMBL/GenBank/DDBJ whole genome shotgun (WGS) entry which is preliminary data.</text>
</comment>
<dbReference type="NCBIfam" id="TIGR03083">
    <property type="entry name" value="maleylpyruvate isomerase family mycothiol-dependent enzyme"/>
    <property type="match status" value="1"/>
</dbReference>
<accession>A0A5R9BDC5</accession>